<evidence type="ECO:0000256" key="2">
    <source>
        <dbReference type="ARBA" id="ARBA00007783"/>
    </source>
</evidence>
<evidence type="ECO:0000256" key="1">
    <source>
        <dbReference type="ARBA" id="ARBA00004651"/>
    </source>
</evidence>
<comment type="subcellular location">
    <subcellularLocation>
        <location evidence="1">Cell membrane</location>
        <topology evidence="1">Multi-pass membrane protein</topology>
    </subcellularLocation>
</comment>
<evidence type="ECO:0000256" key="4">
    <source>
        <dbReference type="ARBA" id="ARBA00022475"/>
    </source>
</evidence>
<feature type="transmembrane region" description="Helical" evidence="8">
    <location>
        <begin position="21"/>
        <end position="40"/>
    </location>
</feature>
<dbReference type="GO" id="GO:0140359">
    <property type="term" value="F:ABC-type transporter activity"/>
    <property type="evidence" value="ECO:0007669"/>
    <property type="project" value="InterPro"/>
</dbReference>
<evidence type="ECO:0000256" key="7">
    <source>
        <dbReference type="ARBA" id="ARBA00023136"/>
    </source>
</evidence>
<sequence length="370" mass="40314">MTRLLAIVERELRKFFRSPSLMLTAMVAPLIQLVILGNAFGGKITDARVGVVDYDGGPQALRIHEAFDSVAANIRTFRTIRYDSDKKAQEDVRSGRLDAAVVIPPQFSRRALSGENPSIGFVVDNSDQFLSGSLTAEMQALTDALNRPRVDQRVVNTVALRIVELYPFVEYMKYLLPGSITLAMFVSVMIGGGMLYIDDKARGVHEGFLVTPITRLELVLGLVASGAIKAILAGVVLTLLGSLIAGMDVVFHPALLLQLLLMIVATSFAFNSLMFLLMVRVEDPLVPRAMFGVLNTLLYFPSGAIYPIAAFPGWLRAIARVDPFTYAVHGFKAVLLKDAGFAALAPDLLYLGLIGTLALVLATRLFKRTL</sequence>
<proteinExistence type="inferred from homology"/>
<evidence type="ECO:0000256" key="5">
    <source>
        <dbReference type="ARBA" id="ARBA00022692"/>
    </source>
</evidence>
<dbReference type="PROSITE" id="PS51012">
    <property type="entry name" value="ABC_TM2"/>
    <property type="match status" value="1"/>
</dbReference>
<evidence type="ECO:0000313" key="10">
    <source>
        <dbReference type="EMBL" id="BDU73927.1"/>
    </source>
</evidence>
<feature type="transmembrane region" description="Helical" evidence="8">
    <location>
        <begin position="218"/>
        <end position="244"/>
    </location>
</feature>
<dbReference type="PANTHER" id="PTHR30294">
    <property type="entry name" value="MEMBRANE COMPONENT OF ABC TRANSPORTER YHHJ-RELATED"/>
    <property type="match status" value="1"/>
</dbReference>
<protein>
    <submittedName>
        <fullName evidence="10">Transport permease protein</fullName>
    </submittedName>
</protein>
<dbReference type="PANTHER" id="PTHR30294:SF29">
    <property type="entry name" value="MULTIDRUG ABC TRANSPORTER PERMEASE YBHS-RELATED"/>
    <property type="match status" value="1"/>
</dbReference>
<dbReference type="Gene3D" id="3.40.1710.10">
    <property type="entry name" value="abc type-2 transporter like domain"/>
    <property type="match status" value="1"/>
</dbReference>
<keyword evidence="7 8" id="KW-0472">Membrane</keyword>
<dbReference type="EMBL" id="AP027080">
    <property type="protein sequence ID" value="BDU73927.1"/>
    <property type="molecule type" value="Genomic_DNA"/>
</dbReference>
<keyword evidence="3" id="KW-0813">Transport</keyword>
<keyword evidence="6 8" id="KW-1133">Transmembrane helix</keyword>
<keyword evidence="11" id="KW-1185">Reference proteome</keyword>
<accession>A0AA48KB33</accession>
<dbReference type="InterPro" id="IPR047817">
    <property type="entry name" value="ABC2_TM_bact-type"/>
</dbReference>
<dbReference type="Proteomes" id="UP001238179">
    <property type="component" value="Chromosome"/>
</dbReference>
<feature type="domain" description="ABC transmembrane type-2" evidence="9">
    <location>
        <begin position="139"/>
        <end position="369"/>
    </location>
</feature>
<evidence type="ECO:0000313" key="11">
    <source>
        <dbReference type="Proteomes" id="UP001238179"/>
    </source>
</evidence>
<gene>
    <name evidence="10" type="ORF">METEAL_31010</name>
</gene>
<dbReference type="InterPro" id="IPR051449">
    <property type="entry name" value="ABC-2_transporter_component"/>
</dbReference>
<dbReference type="Pfam" id="PF12698">
    <property type="entry name" value="ABC2_membrane_3"/>
    <property type="match status" value="1"/>
</dbReference>
<feature type="transmembrane region" description="Helical" evidence="8">
    <location>
        <begin position="256"/>
        <end position="279"/>
    </location>
</feature>
<keyword evidence="4" id="KW-1003">Cell membrane</keyword>
<organism evidence="10 11">
    <name type="scientific">Mesoterricola silvestris</name>
    <dbReference type="NCBI Taxonomy" id="2927979"/>
    <lineage>
        <taxon>Bacteria</taxon>
        <taxon>Pseudomonadati</taxon>
        <taxon>Acidobacteriota</taxon>
        <taxon>Holophagae</taxon>
        <taxon>Holophagales</taxon>
        <taxon>Holophagaceae</taxon>
        <taxon>Mesoterricola</taxon>
    </lineage>
</organism>
<reference evidence="11" key="1">
    <citation type="journal article" date="2023" name="Int. J. Syst. Evol. Microbiol.">
        <title>Mesoterricola silvestris gen. nov., sp. nov., Mesoterricola sediminis sp. nov., Geothrix oryzae sp. nov., Geothrix edaphica sp. nov., Geothrix rubra sp. nov., and Geothrix limicola sp. nov., six novel members of Acidobacteriota isolated from soils.</title>
        <authorList>
            <person name="Itoh H."/>
            <person name="Sugisawa Y."/>
            <person name="Mise K."/>
            <person name="Xu Z."/>
            <person name="Kuniyasu M."/>
            <person name="Ushijima N."/>
            <person name="Kawano K."/>
            <person name="Kobayashi E."/>
            <person name="Shiratori Y."/>
            <person name="Masuda Y."/>
            <person name="Senoo K."/>
        </authorList>
    </citation>
    <scope>NUCLEOTIDE SEQUENCE [LARGE SCALE GENOMIC DNA]</scope>
    <source>
        <strain evidence="11">W79</strain>
    </source>
</reference>
<evidence type="ECO:0000259" key="9">
    <source>
        <dbReference type="PROSITE" id="PS51012"/>
    </source>
</evidence>
<feature type="transmembrane region" description="Helical" evidence="8">
    <location>
        <begin position="291"/>
        <end position="315"/>
    </location>
</feature>
<dbReference type="KEGG" id="msil:METEAL_31010"/>
<dbReference type="InterPro" id="IPR013525">
    <property type="entry name" value="ABC2_TM"/>
</dbReference>
<comment type="similarity">
    <text evidence="2">Belongs to the ABC-2 integral membrane protein family.</text>
</comment>
<keyword evidence="5 8" id="KW-0812">Transmembrane</keyword>
<dbReference type="AlphaFoldDB" id="A0AA48KB33"/>
<evidence type="ECO:0000256" key="3">
    <source>
        <dbReference type="ARBA" id="ARBA00022448"/>
    </source>
</evidence>
<evidence type="ECO:0000256" key="8">
    <source>
        <dbReference type="SAM" id="Phobius"/>
    </source>
</evidence>
<feature type="transmembrane region" description="Helical" evidence="8">
    <location>
        <begin position="174"/>
        <end position="197"/>
    </location>
</feature>
<name>A0AA48KB33_9BACT</name>
<dbReference type="GO" id="GO:0005886">
    <property type="term" value="C:plasma membrane"/>
    <property type="evidence" value="ECO:0007669"/>
    <property type="project" value="UniProtKB-SubCell"/>
</dbReference>
<feature type="transmembrane region" description="Helical" evidence="8">
    <location>
        <begin position="348"/>
        <end position="366"/>
    </location>
</feature>
<dbReference type="RefSeq" id="WP_316412593.1">
    <property type="nucleotide sequence ID" value="NZ_AP027080.1"/>
</dbReference>
<evidence type="ECO:0000256" key="6">
    <source>
        <dbReference type="ARBA" id="ARBA00022989"/>
    </source>
</evidence>